<gene>
    <name evidence="11" type="ORF">ACFS5J_06535</name>
</gene>
<dbReference type="Proteomes" id="UP001597534">
    <property type="component" value="Unassembled WGS sequence"/>
</dbReference>
<evidence type="ECO:0000259" key="10">
    <source>
        <dbReference type="Pfam" id="PF07715"/>
    </source>
</evidence>
<dbReference type="SUPFAM" id="SSF56935">
    <property type="entry name" value="Porins"/>
    <property type="match status" value="1"/>
</dbReference>
<evidence type="ECO:0000256" key="4">
    <source>
        <dbReference type="ARBA" id="ARBA00022692"/>
    </source>
</evidence>
<dbReference type="Gene3D" id="2.60.40.1120">
    <property type="entry name" value="Carboxypeptidase-like, regulatory domain"/>
    <property type="match status" value="1"/>
</dbReference>
<dbReference type="InterPro" id="IPR023997">
    <property type="entry name" value="TonB-dep_OMP_SusC/RagA_CS"/>
</dbReference>
<evidence type="ECO:0000256" key="5">
    <source>
        <dbReference type="ARBA" id="ARBA00022729"/>
    </source>
</evidence>
<dbReference type="NCBIfam" id="TIGR04057">
    <property type="entry name" value="SusC_RagA_signa"/>
    <property type="match status" value="1"/>
</dbReference>
<dbReference type="InterPro" id="IPR039426">
    <property type="entry name" value="TonB-dep_rcpt-like"/>
</dbReference>
<keyword evidence="6 8" id="KW-0472">Membrane</keyword>
<dbReference type="InterPro" id="IPR037066">
    <property type="entry name" value="Plug_dom_sf"/>
</dbReference>
<dbReference type="InterPro" id="IPR012910">
    <property type="entry name" value="Plug_dom"/>
</dbReference>
<sequence length="982" mass="108007">MRSKFKWIFTLLVAFTMQFSFAQQKTVTGVVSDALGPLAGANVVVKGTTNGVTTDFDGRYSINAKQGDVLEITYTGMKPSSVQVGTSNVIDVVMKEDILTGDEVVVVSSYFSEKKEKITGAISVVDAKTIENVPLGSFDQILQGQAPGVTVQVGSGQPGAAAKVRIRGTASITGANEPLYILDGVPISAGDFSAMNPSDFASVSVLKDASATSLYGSRASAGVIVITSKNGKFNQEAQFRYKSQVGFSEVGDPNFKMMNSYQLLNFQRLVGNGRGVGMTDAEIAELAQTNTDWSDVFFRTGKTVSHELSVNGGNEKTRFYNSLSYFDQEGIAERSNLQRFTFRANLDSKVSDKTSVGYNISMNYAKQNLLDSENSVTLQNPYAAAYLASPYDTVYDENGNYATGGGKIGANAYENLVENQRYNNQVKIIGGLFAESMVAKNLKARVDFGLDYTNDYFVRAQDPKTQYGSTVTPGNQGLYSQTNSYLGRFITTSRLVYAKTFAEKHDFEFGAYMEYIKTHGKSGSFTGYGINPALVGYPAGITPGTNANGLIPVVGGADSESGLFSYFGIAKYGYDDRFKLDLSLRRDASNRFAEGNKWATFWSVGANWNIHKESFMEGVSWVNELRLRASYGTTGNQNGIGNFQQYATWGGSGYGGAQGIAQSSIPNQDLQWETGKKANIGLDFVLFNNWINGSVEFYDNRTADLFINQTPPLESGYGGLLVNAGEMSNKGVDLSIEGFIVKNKNVSFSLYGNANYNKNRIESLGQVNEFEQGTAIVKTGLPFGSHYAVGWAGVNPANGQPLYYDLDGNVTNVYSEANSTATWGTYEPVYTGGFGHRFNYKGFDFSTLFTFAAEYFRYNNQTFFQENPNFAQYNVSTEMLTMWQNPGDITEVQSFQYNREFSSKDIEDASYIRFRNVQVGYTLPKKFTDSIKYIDGLRVYAQAQNLATWTKFTGFDPEDDNNIAQYEYPTPKIFTFGVDVKF</sequence>
<dbReference type="Pfam" id="PF13715">
    <property type="entry name" value="CarbopepD_reg_2"/>
    <property type="match status" value="1"/>
</dbReference>
<evidence type="ECO:0000256" key="9">
    <source>
        <dbReference type="SAM" id="SignalP"/>
    </source>
</evidence>
<evidence type="ECO:0000256" key="2">
    <source>
        <dbReference type="ARBA" id="ARBA00022448"/>
    </source>
</evidence>
<dbReference type="InterPro" id="IPR008969">
    <property type="entry name" value="CarboxyPept-like_regulatory"/>
</dbReference>
<evidence type="ECO:0000256" key="1">
    <source>
        <dbReference type="ARBA" id="ARBA00004571"/>
    </source>
</evidence>
<keyword evidence="5 9" id="KW-0732">Signal</keyword>
<keyword evidence="7 8" id="KW-0998">Cell outer membrane</keyword>
<dbReference type="InterPro" id="IPR036942">
    <property type="entry name" value="Beta-barrel_TonB_sf"/>
</dbReference>
<dbReference type="InterPro" id="IPR023996">
    <property type="entry name" value="TonB-dep_OMP_SusC/RagA"/>
</dbReference>
<dbReference type="PANTHER" id="PTHR30069">
    <property type="entry name" value="TONB-DEPENDENT OUTER MEMBRANE RECEPTOR"/>
    <property type="match status" value="1"/>
</dbReference>
<keyword evidence="2 8" id="KW-0813">Transport</keyword>
<organism evidence="11 12">
    <name type="scientific">Flavobacterium chuncheonense</name>
    <dbReference type="NCBI Taxonomy" id="2026653"/>
    <lineage>
        <taxon>Bacteria</taxon>
        <taxon>Pseudomonadati</taxon>
        <taxon>Bacteroidota</taxon>
        <taxon>Flavobacteriia</taxon>
        <taxon>Flavobacteriales</taxon>
        <taxon>Flavobacteriaceae</taxon>
        <taxon>Flavobacterium</taxon>
    </lineage>
</organism>
<feature type="chain" id="PRO_5045891061" evidence="9">
    <location>
        <begin position="23"/>
        <end position="982"/>
    </location>
</feature>
<evidence type="ECO:0000256" key="3">
    <source>
        <dbReference type="ARBA" id="ARBA00022452"/>
    </source>
</evidence>
<keyword evidence="12" id="KW-1185">Reference proteome</keyword>
<dbReference type="PROSITE" id="PS52016">
    <property type="entry name" value="TONB_DEPENDENT_REC_3"/>
    <property type="match status" value="1"/>
</dbReference>
<dbReference type="SUPFAM" id="SSF49464">
    <property type="entry name" value="Carboxypeptidase regulatory domain-like"/>
    <property type="match status" value="1"/>
</dbReference>
<evidence type="ECO:0000256" key="7">
    <source>
        <dbReference type="ARBA" id="ARBA00023237"/>
    </source>
</evidence>
<dbReference type="EMBL" id="JBHUPC010000012">
    <property type="protein sequence ID" value="MFD2891667.1"/>
    <property type="molecule type" value="Genomic_DNA"/>
</dbReference>
<evidence type="ECO:0000313" key="11">
    <source>
        <dbReference type="EMBL" id="MFD2891667.1"/>
    </source>
</evidence>
<comment type="caution">
    <text evidence="11">The sequence shown here is derived from an EMBL/GenBank/DDBJ whole genome shotgun (WGS) entry which is preliminary data.</text>
</comment>
<evidence type="ECO:0000256" key="6">
    <source>
        <dbReference type="ARBA" id="ARBA00023136"/>
    </source>
</evidence>
<evidence type="ECO:0000313" key="12">
    <source>
        <dbReference type="Proteomes" id="UP001597534"/>
    </source>
</evidence>
<reference evidence="12" key="1">
    <citation type="journal article" date="2019" name="Int. J. Syst. Evol. Microbiol.">
        <title>The Global Catalogue of Microorganisms (GCM) 10K type strain sequencing project: providing services to taxonomists for standard genome sequencing and annotation.</title>
        <authorList>
            <consortium name="The Broad Institute Genomics Platform"/>
            <consortium name="The Broad Institute Genome Sequencing Center for Infectious Disease"/>
            <person name="Wu L."/>
            <person name="Ma J."/>
        </authorList>
    </citation>
    <scope>NUCLEOTIDE SEQUENCE [LARGE SCALE GENOMIC DNA]</scope>
    <source>
        <strain evidence="12">KCTC 22671</strain>
    </source>
</reference>
<dbReference type="PANTHER" id="PTHR30069:SF29">
    <property type="entry name" value="HEMOGLOBIN AND HEMOGLOBIN-HAPTOGLOBIN-BINDING PROTEIN 1-RELATED"/>
    <property type="match status" value="1"/>
</dbReference>
<dbReference type="RefSeq" id="WP_379811254.1">
    <property type="nucleotide sequence ID" value="NZ_JBHUPC010000012.1"/>
</dbReference>
<name>A0ABW5YKR2_9FLAO</name>
<comment type="subcellular location">
    <subcellularLocation>
        <location evidence="1 8">Cell outer membrane</location>
        <topology evidence="1 8">Multi-pass membrane protein</topology>
    </subcellularLocation>
</comment>
<dbReference type="NCBIfam" id="TIGR04056">
    <property type="entry name" value="OMP_RagA_SusC"/>
    <property type="match status" value="1"/>
</dbReference>
<dbReference type="Gene3D" id="2.40.170.20">
    <property type="entry name" value="TonB-dependent receptor, beta-barrel domain"/>
    <property type="match status" value="1"/>
</dbReference>
<dbReference type="Gene3D" id="2.170.130.10">
    <property type="entry name" value="TonB-dependent receptor, plug domain"/>
    <property type="match status" value="1"/>
</dbReference>
<protein>
    <submittedName>
        <fullName evidence="11">SusC/RagA family TonB-linked outer membrane protein</fullName>
    </submittedName>
</protein>
<evidence type="ECO:0000256" key="8">
    <source>
        <dbReference type="PROSITE-ProRule" id="PRU01360"/>
    </source>
</evidence>
<dbReference type="Pfam" id="PF07715">
    <property type="entry name" value="Plug"/>
    <property type="match status" value="1"/>
</dbReference>
<feature type="domain" description="TonB-dependent receptor plug" evidence="10">
    <location>
        <begin position="115"/>
        <end position="223"/>
    </location>
</feature>
<accession>A0ABW5YKR2</accession>
<comment type="similarity">
    <text evidence="8">Belongs to the TonB-dependent receptor family.</text>
</comment>
<proteinExistence type="inferred from homology"/>
<feature type="signal peptide" evidence="9">
    <location>
        <begin position="1"/>
        <end position="22"/>
    </location>
</feature>
<keyword evidence="3 8" id="KW-1134">Transmembrane beta strand</keyword>
<keyword evidence="4 8" id="KW-0812">Transmembrane</keyword>